<dbReference type="EMBL" id="ANAH02000069">
    <property type="protein sequence ID" value="EPX55770.1"/>
    <property type="molecule type" value="Genomic_DNA"/>
</dbReference>
<dbReference type="AlphaFoldDB" id="S9NUB0"/>
<accession>S9NUB0</accession>
<name>S9NUB0_CYSF2</name>
<comment type="caution">
    <text evidence="1">The sequence shown here is derived from an EMBL/GenBank/DDBJ whole genome shotgun (WGS) entry which is preliminary data.</text>
</comment>
<evidence type="ECO:0000313" key="2">
    <source>
        <dbReference type="Proteomes" id="UP000011682"/>
    </source>
</evidence>
<gene>
    <name evidence="1" type="ORF">D187_008331</name>
</gene>
<protein>
    <submittedName>
        <fullName evidence="1">Uncharacterized protein</fullName>
    </submittedName>
</protein>
<dbReference type="Proteomes" id="UP000011682">
    <property type="component" value="Unassembled WGS sequence"/>
</dbReference>
<evidence type="ECO:0000313" key="1">
    <source>
        <dbReference type="EMBL" id="EPX55770.1"/>
    </source>
</evidence>
<keyword evidence="2" id="KW-1185">Reference proteome</keyword>
<organism evidence="1 2">
    <name type="scientific">Cystobacter fuscus (strain ATCC 25194 / DSM 2262 / NBRC 100088 / M29)</name>
    <dbReference type="NCBI Taxonomy" id="1242864"/>
    <lineage>
        <taxon>Bacteria</taxon>
        <taxon>Pseudomonadati</taxon>
        <taxon>Myxococcota</taxon>
        <taxon>Myxococcia</taxon>
        <taxon>Myxococcales</taxon>
        <taxon>Cystobacterineae</taxon>
        <taxon>Archangiaceae</taxon>
        <taxon>Cystobacter</taxon>
    </lineage>
</organism>
<reference evidence="1" key="1">
    <citation type="submission" date="2013-05" db="EMBL/GenBank/DDBJ databases">
        <title>Genome assembly of Cystobacter fuscus DSM 2262.</title>
        <authorList>
            <person name="Sharma G."/>
            <person name="Khatri I."/>
            <person name="Kaur C."/>
            <person name="Mayilraj S."/>
            <person name="Subramanian S."/>
        </authorList>
    </citation>
    <scope>NUCLEOTIDE SEQUENCE [LARGE SCALE GENOMIC DNA]</scope>
    <source>
        <strain evidence="1">DSM 2262</strain>
    </source>
</reference>
<proteinExistence type="predicted"/>
<sequence length="89" mass="10880">MYYLERGRLFAALPKVRTLEAKARIRASWIEPRRFVEWYGETHDLEEEEIEAMMEMIDTLEETQLRDLERSGLYWRVQLLREAFRLLKS</sequence>